<evidence type="ECO:0000259" key="1">
    <source>
        <dbReference type="Pfam" id="PF11716"/>
    </source>
</evidence>
<gene>
    <name evidence="2" type="ORF">DFR74_102156</name>
</gene>
<dbReference type="Pfam" id="PF11716">
    <property type="entry name" value="MDMPI_N"/>
    <property type="match status" value="1"/>
</dbReference>
<dbReference type="InterPro" id="IPR024344">
    <property type="entry name" value="MDMPI_metal-binding"/>
</dbReference>
<protein>
    <submittedName>
        <fullName evidence="2">Uncharacterized protein (TIGR03083 family)</fullName>
    </submittedName>
</protein>
<dbReference type="NCBIfam" id="TIGR03083">
    <property type="entry name" value="maleylpyruvate isomerase family mycothiol-dependent enzyme"/>
    <property type="match status" value="1"/>
</dbReference>
<dbReference type="GO" id="GO:0046872">
    <property type="term" value="F:metal ion binding"/>
    <property type="evidence" value="ECO:0007669"/>
    <property type="project" value="InterPro"/>
</dbReference>
<name>A0A366DW34_9NOCA</name>
<dbReference type="AlphaFoldDB" id="A0A366DW34"/>
<comment type="caution">
    <text evidence="2">The sequence shown here is derived from an EMBL/GenBank/DDBJ whole genome shotgun (WGS) entry which is preliminary data.</text>
</comment>
<proteinExistence type="predicted"/>
<accession>A0A366DW34</accession>
<organism evidence="2 3">
    <name type="scientific">Nocardia puris</name>
    <dbReference type="NCBI Taxonomy" id="208602"/>
    <lineage>
        <taxon>Bacteria</taxon>
        <taxon>Bacillati</taxon>
        <taxon>Actinomycetota</taxon>
        <taxon>Actinomycetes</taxon>
        <taxon>Mycobacteriales</taxon>
        <taxon>Nocardiaceae</taxon>
        <taxon>Nocardia</taxon>
    </lineage>
</organism>
<dbReference type="STRING" id="1210090.GCA_001613185_00466"/>
<dbReference type="Proteomes" id="UP000252586">
    <property type="component" value="Unassembled WGS sequence"/>
</dbReference>
<dbReference type="SUPFAM" id="SSF109854">
    <property type="entry name" value="DinB/YfiT-like putative metalloenzymes"/>
    <property type="match status" value="1"/>
</dbReference>
<keyword evidence="3" id="KW-1185">Reference proteome</keyword>
<dbReference type="Gene3D" id="1.20.120.450">
    <property type="entry name" value="dinb family like domain"/>
    <property type="match status" value="1"/>
</dbReference>
<sequence>MDRAGQWRVVAWQRLVIADLLDELTPAEWDVPSLCAGWRVRDVAAHLALAPQPPGLADMVREGWRARGRFHRLNHDVAVRYADEPGRDLAAEIRATASSRTLPAVTNYRNIFFDVMVHGQDIAIPLGRTIELPARAAATAATRVWTMGWPFWAEHRLKGLRLRATDTDWSVGKGLEITGPITPLLLLLTGRPAALPHLSGPGTALLADRLRTPDTV</sequence>
<dbReference type="EMBL" id="QNRE01000002">
    <property type="protein sequence ID" value="RBO93739.1"/>
    <property type="molecule type" value="Genomic_DNA"/>
</dbReference>
<evidence type="ECO:0000313" key="2">
    <source>
        <dbReference type="EMBL" id="RBO93739.1"/>
    </source>
</evidence>
<feature type="domain" description="Mycothiol-dependent maleylpyruvate isomerase metal-binding" evidence="1">
    <location>
        <begin position="17"/>
        <end position="100"/>
    </location>
</feature>
<dbReference type="InterPro" id="IPR017517">
    <property type="entry name" value="Maleyloyr_isom"/>
</dbReference>
<reference evidence="2 3" key="1">
    <citation type="submission" date="2018-06" db="EMBL/GenBank/DDBJ databases">
        <title>Genomic Encyclopedia of Type Strains, Phase IV (KMG-IV): sequencing the most valuable type-strain genomes for metagenomic binning, comparative biology and taxonomic classification.</title>
        <authorList>
            <person name="Goeker M."/>
        </authorList>
    </citation>
    <scope>NUCLEOTIDE SEQUENCE [LARGE SCALE GENOMIC DNA]</scope>
    <source>
        <strain evidence="2 3">DSM 44599</strain>
    </source>
</reference>
<dbReference type="InterPro" id="IPR034660">
    <property type="entry name" value="DinB/YfiT-like"/>
</dbReference>
<evidence type="ECO:0000313" key="3">
    <source>
        <dbReference type="Proteomes" id="UP000252586"/>
    </source>
</evidence>
<dbReference type="OrthoDB" id="5178565at2"/>
<dbReference type="RefSeq" id="WP_067502498.1">
    <property type="nucleotide sequence ID" value="NZ_CP107943.1"/>
</dbReference>